<keyword evidence="12" id="KW-1185">Reference proteome</keyword>
<dbReference type="InterPro" id="IPR050749">
    <property type="entry name" value="Glycosyl_Hydrolase_47"/>
</dbReference>
<gene>
    <name evidence="11" type="ORF">BD324DRAFT_643972</name>
</gene>
<protein>
    <recommendedName>
        <fullName evidence="9">alpha-1,2-Mannosidase</fullName>
        <ecNumber evidence="9">3.2.1.-</ecNumber>
    </recommendedName>
</protein>
<feature type="binding site" evidence="7">
    <location>
        <position position="645"/>
    </location>
    <ligand>
        <name>Ca(2+)</name>
        <dbReference type="ChEBI" id="CHEBI:29108"/>
    </ligand>
</feature>
<evidence type="ECO:0000256" key="8">
    <source>
        <dbReference type="PIRSR" id="PIRSR601382-3"/>
    </source>
</evidence>
<comment type="caution">
    <text evidence="11">The sequence shown here is derived from an EMBL/GenBank/DDBJ whole genome shotgun (WGS) entry which is preliminary data.</text>
</comment>
<proteinExistence type="inferred from homology"/>
<sequence>MSLVASPSELFPEISLQDYFKPPPEDPFPENLLRTIISPPPKTNNKNKDYVWEAGPKTFRHQWVPPDNWDEQKEVRKIQWEGFARGREGWENEAERKVREERKEAVRRGFAYGWQGYKDFAWGHDEVKPVSEDVADPFNGWGASIVDTLGTLLVMGLSDEFNLCRAHVNQINFHWFEGRDWSQGYSSEPSPTDDDETPAEIWSMPRDRTVLLPVFETSIRYLGGLLSAYDLSGDKMILDRCVELADIIGSAFNTESGIPAGRMDPGNPGDHRLGSISIAEAGSMTVEFMRLALVTGNRTYFDWVQCATDYLDQRVIPRSVIPPLIPLMFQPDSGLGAKMDGAFAWGGMADSYYEYLIKTYKLLGGSEIAQQYKRIYEESVIVSKKNLFTDIDYIPDHPILAIGKIEHGRFKPEIEHLTCFAGGMLAMGAKLLQRQEDMEDAEKFTNSCYWVSQVGPLGLQPEHVEFYNPDHEEVWDNVDETGRIIHPYVDEAELKAKGADVGRTYKDKSGVIRWSSDKQPVLEADGGTGPNHNVKTVKKLRGKLPGIKGVGPRYINRPETVESLFYMFRLTGDRKWQDKGWKMFVSWMTASKVSGGFSSVTDVTKSPPKYGDNMESFAFAELFKYHYLLQSEPDFISLDDYVFNTEAHPLIANRDILPGSQRLWRPPTDPDADLGVRGQGTDVQKWKRQSVLWKGRETHKQVKAEKPEQHQGGGKGMGGGGGRPGYIPPLPPGFGNQE</sequence>
<dbReference type="InterPro" id="IPR012341">
    <property type="entry name" value="6hp_glycosidase-like_sf"/>
</dbReference>
<feature type="disulfide bond" evidence="8">
    <location>
        <begin position="419"/>
        <end position="448"/>
    </location>
</feature>
<dbReference type="AlphaFoldDB" id="A0A1Y1U8G0"/>
<dbReference type="GO" id="GO:0005509">
    <property type="term" value="F:calcium ion binding"/>
    <property type="evidence" value="ECO:0007669"/>
    <property type="project" value="InterPro"/>
</dbReference>
<keyword evidence="9" id="KW-0326">Glycosidase</keyword>
<dbReference type="PANTHER" id="PTHR11742">
    <property type="entry name" value="MANNOSYL-OLIGOSACCHARIDE ALPHA-1,2-MANNOSIDASE-RELATED"/>
    <property type="match status" value="1"/>
</dbReference>
<evidence type="ECO:0000256" key="1">
    <source>
        <dbReference type="ARBA" id="ARBA00001913"/>
    </source>
</evidence>
<dbReference type="Proteomes" id="UP000193218">
    <property type="component" value="Unassembled WGS sequence"/>
</dbReference>
<feature type="active site" evidence="6">
    <location>
        <position position="350"/>
    </location>
</feature>
<dbReference type="InParanoid" id="A0A1Y1U8G0"/>
<reference evidence="11 12" key="1">
    <citation type="submission" date="2017-03" db="EMBL/GenBank/DDBJ databases">
        <title>Widespread Adenine N6-methylation of Active Genes in Fungi.</title>
        <authorList>
            <consortium name="DOE Joint Genome Institute"/>
            <person name="Mondo S.J."/>
            <person name="Dannebaum R.O."/>
            <person name="Kuo R.C."/>
            <person name="Louie K.B."/>
            <person name="Bewick A.J."/>
            <person name="Labutti K."/>
            <person name="Haridas S."/>
            <person name="Kuo A."/>
            <person name="Salamov A."/>
            <person name="Ahrendt S.R."/>
            <person name="Lau R."/>
            <person name="Bowen B.P."/>
            <person name="Lipzen A."/>
            <person name="Sullivan W."/>
            <person name="Andreopoulos W.B."/>
            <person name="Clum A."/>
            <person name="Lindquist E."/>
            <person name="Daum C."/>
            <person name="Northen T.R."/>
            <person name="Ramamoorthy G."/>
            <person name="Schmitz R.J."/>
            <person name="Gryganskyi A."/>
            <person name="Culley D."/>
            <person name="Magnuson J."/>
            <person name="James T.Y."/>
            <person name="O'Malley M.A."/>
            <person name="Stajich J.E."/>
            <person name="Spatafora J.W."/>
            <person name="Visel A."/>
            <person name="Grigoriev I.V."/>
        </authorList>
    </citation>
    <scope>NUCLEOTIDE SEQUENCE [LARGE SCALE GENOMIC DNA]</scope>
    <source>
        <strain evidence="11 12">NRRL Y-17943</strain>
    </source>
</reference>
<dbReference type="EC" id="3.2.1.-" evidence="9"/>
<dbReference type="GO" id="GO:0005975">
    <property type="term" value="P:carbohydrate metabolic process"/>
    <property type="evidence" value="ECO:0007669"/>
    <property type="project" value="InterPro"/>
</dbReference>
<organism evidence="11 12">
    <name type="scientific">Kockovaella imperatae</name>
    <dbReference type="NCBI Taxonomy" id="4999"/>
    <lineage>
        <taxon>Eukaryota</taxon>
        <taxon>Fungi</taxon>
        <taxon>Dikarya</taxon>
        <taxon>Basidiomycota</taxon>
        <taxon>Agaricomycotina</taxon>
        <taxon>Tremellomycetes</taxon>
        <taxon>Tremellales</taxon>
        <taxon>Cuniculitremaceae</taxon>
        <taxon>Kockovaella</taxon>
    </lineage>
</organism>
<evidence type="ECO:0000256" key="5">
    <source>
        <dbReference type="ARBA" id="ARBA00023157"/>
    </source>
</evidence>
<evidence type="ECO:0000256" key="7">
    <source>
        <dbReference type="PIRSR" id="PIRSR601382-2"/>
    </source>
</evidence>
<dbReference type="OrthoDB" id="8118055at2759"/>
<comment type="similarity">
    <text evidence="3 9">Belongs to the glycosyl hydrolase 47 family.</text>
</comment>
<evidence type="ECO:0000313" key="12">
    <source>
        <dbReference type="Proteomes" id="UP000193218"/>
    </source>
</evidence>
<dbReference type="EMBL" id="NBSH01000022">
    <property type="protein sequence ID" value="ORX33405.1"/>
    <property type="molecule type" value="Genomic_DNA"/>
</dbReference>
<evidence type="ECO:0000256" key="4">
    <source>
        <dbReference type="ARBA" id="ARBA00022801"/>
    </source>
</evidence>
<feature type="active site" description="Proton donor" evidence="6">
    <location>
        <position position="462"/>
    </location>
</feature>
<dbReference type="Pfam" id="PF01532">
    <property type="entry name" value="Glyco_hydro_47"/>
    <property type="match status" value="1"/>
</dbReference>
<name>A0A1Y1U8G0_9TREE</name>
<dbReference type="GeneID" id="33559391"/>
<dbReference type="RefSeq" id="XP_021867741.1">
    <property type="nucleotide sequence ID" value="XM_022017582.1"/>
</dbReference>
<dbReference type="PANTHER" id="PTHR11742:SF103">
    <property type="entry name" value="ENDOPLASMIC RETICULUM MANNOSIDASE MNL2-RELATED"/>
    <property type="match status" value="1"/>
</dbReference>
<dbReference type="STRING" id="4999.A0A1Y1U8G0"/>
<keyword evidence="7" id="KW-0106">Calcium</keyword>
<feature type="compositionally biased region" description="Gly residues" evidence="10">
    <location>
        <begin position="711"/>
        <end position="724"/>
    </location>
</feature>
<dbReference type="PRINTS" id="PR00747">
    <property type="entry name" value="GLYHDRLASE47"/>
</dbReference>
<dbReference type="GO" id="GO:0004571">
    <property type="term" value="F:mannosyl-oligosaccharide 1,2-alpha-mannosidase activity"/>
    <property type="evidence" value="ECO:0007669"/>
    <property type="project" value="InterPro"/>
</dbReference>
<comment type="cofactor">
    <cofactor evidence="1 7">
        <name>Ca(2+)</name>
        <dbReference type="ChEBI" id="CHEBI:29108"/>
    </cofactor>
</comment>
<evidence type="ECO:0000256" key="3">
    <source>
        <dbReference type="ARBA" id="ARBA00007658"/>
    </source>
</evidence>
<accession>A0A1Y1U8G0</accession>
<feature type="active site" description="Proton donor" evidence="6">
    <location>
        <position position="216"/>
    </location>
</feature>
<evidence type="ECO:0000256" key="2">
    <source>
        <dbReference type="ARBA" id="ARBA00004922"/>
    </source>
</evidence>
<evidence type="ECO:0000313" key="11">
    <source>
        <dbReference type="EMBL" id="ORX33405.1"/>
    </source>
</evidence>
<feature type="compositionally biased region" description="Basic and acidic residues" evidence="10">
    <location>
        <begin position="694"/>
        <end position="709"/>
    </location>
</feature>
<dbReference type="GO" id="GO:0016020">
    <property type="term" value="C:membrane"/>
    <property type="evidence" value="ECO:0007669"/>
    <property type="project" value="InterPro"/>
</dbReference>
<dbReference type="GO" id="GO:0005783">
    <property type="term" value="C:endoplasmic reticulum"/>
    <property type="evidence" value="ECO:0007669"/>
    <property type="project" value="TreeGrafter"/>
</dbReference>
<feature type="region of interest" description="Disordered" evidence="10">
    <location>
        <begin position="694"/>
        <end position="738"/>
    </location>
</feature>
<dbReference type="SUPFAM" id="SSF48225">
    <property type="entry name" value="Seven-hairpin glycosidases"/>
    <property type="match status" value="1"/>
</dbReference>
<dbReference type="InterPro" id="IPR036026">
    <property type="entry name" value="Seven-hairpin_glycosidases"/>
</dbReference>
<dbReference type="Gene3D" id="1.50.10.10">
    <property type="match status" value="1"/>
</dbReference>
<keyword evidence="7" id="KW-0479">Metal-binding</keyword>
<keyword evidence="5 8" id="KW-1015">Disulfide bond</keyword>
<keyword evidence="4 9" id="KW-0378">Hydrolase</keyword>
<dbReference type="GO" id="GO:0036503">
    <property type="term" value="P:ERAD pathway"/>
    <property type="evidence" value="ECO:0007669"/>
    <property type="project" value="UniProtKB-ARBA"/>
</dbReference>
<evidence type="ECO:0000256" key="6">
    <source>
        <dbReference type="PIRSR" id="PIRSR601382-1"/>
    </source>
</evidence>
<evidence type="ECO:0000256" key="10">
    <source>
        <dbReference type="SAM" id="MobiDB-lite"/>
    </source>
</evidence>
<comment type="pathway">
    <text evidence="2">Protein modification; protein glycosylation.</text>
</comment>
<feature type="active site" evidence="6">
    <location>
        <position position="559"/>
    </location>
</feature>
<dbReference type="InterPro" id="IPR001382">
    <property type="entry name" value="Glyco_hydro_47"/>
</dbReference>
<evidence type="ECO:0000256" key="9">
    <source>
        <dbReference type="RuleBase" id="RU361193"/>
    </source>
</evidence>